<accession>A0A2N6Q3Y1</accession>
<dbReference type="InterPro" id="IPR036220">
    <property type="entry name" value="UDP-Glc/GDP-Man_DH_C_sf"/>
</dbReference>
<dbReference type="SMART" id="SM00984">
    <property type="entry name" value="UDPG_MGDP_dh_C"/>
    <property type="match status" value="1"/>
</dbReference>
<feature type="domain" description="UDP-glucose/GDP-mannose dehydrogenase C-terminal" evidence="4">
    <location>
        <begin position="310"/>
        <end position="400"/>
    </location>
</feature>
<dbReference type="NCBIfam" id="TIGR03026">
    <property type="entry name" value="NDP-sugDHase"/>
    <property type="match status" value="1"/>
</dbReference>
<dbReference type="STRING" id="1122992.GCA_000455445_00821"/>
<dbReference type="EMBL" id="PNGI01000024">
    <property type="protein sequence ID" value="PMC08340.1"/>
    <property type="molecule type" value="Genomic_DNA"/>
</dbReference>
<dbReference type="RefSeq" id="WP_102188809.1">
    <property type="nucleotide sequence ID" value="NZ_PNGI01000024.1"/>
</dbReference>
<protein>
    <submittedName>
        <fullName evidence="5">UDP-N-acetyl-D-mannosamine dehydrogenase</fullName>
    </submittedName>
</protein>
<dbReference type="Pfam" id="PF03721">
    <property type="entry name" value="UDPG_MGDP_dh_N"/>
    <property type="match status" value="1"/>
</dbReference>
<sequence>MKVCFMGLGYIGLPTAIITAQAGLDVIGVDINQKIVDTTNQGKLHIIEPMMETMLKDVISAKKFYARTTPVVSDAYLIVVPTPFNSNHQPDISFIEKATRTIIPLLKEGDLYIIESTSPVGTTEKMEKLIFKERPELEGKIYIAYCPERVLPGNIVYELINNDRVIGGYDQQSTEKAMSFYRHFVKGSLHPTNCKTAELCKLTENSSRDVQIAFANELSIICDKSGIDVWELIELANKHPRVNILRPGCGVGGHCIAVDPYFIISKFPEESQLIATSRKINNYKAEWCADKIKKAIIEFKLKNNKIPHVALMGLTFKPDIDDLRESPAQQIVGNIMQNCHDATLMVSEPNIQAHSIFKLTPYHDAFEQADIVAFLVAHSKFKELTKKQDKNIFDFCGIEHIKTVKKENVPLPQ</sequence>
<dbReference type="GO" id="GO:0000271">
    <property type="term" value="P:polysaccharide biosynthetic process"/>
    <property type="evidence" value="ECO:0007669"/>
    <property type="project" value="InterPro"/>
</dbReference>
<dbReference type="InterPro" id="IPR036291">
    <property type="entry name" value="NAD(P)-bd_dom_sf"/>
</dbReference>
<dbReference type="Proteomes" id="UP000235661">
    <property type="component" value="Unassembled WGS sequence"/>
</dbReference>
<dbReference type="PANTHER" id="PTHR43491:SF1">
    <property type="entry name" value="UDP-N-ACETYL-D-MANNOSAMINE DEHYDROGENASE"/>
    <property type="match status" value="1"/>
</dbReference>
<dbReference type="InterPro" id="IPR028359">
    <property type="entry name" value="UDP_ManNAc/GlcNAc_DH"/>
</dbReference>
<gene>
    <name evidence="5" type="ORF">CJ232_09525</name>
</gene>
<dbReference type="GO" id="GO:0016628">
    <property type="term" value="F:oxidoreductase activity, acting on the CH-CH group of donors, NAD or NADP as acceptor"/>
    <property type="evidence" value="ECO:0007669"/>
    <property type="project" value="InterPro"/>
</dbReference>
<evidence type="ECO:0000259" key="4">
    <source>
        <dbReference type="SMART" id="SM00984"/>
    </source>
</evidence>
<dbReference type="GO" id="GO:0016616">
    <property type="term" value="F:oxidoreductase activity, acting on the CH-OH group of donors, NAD or NADP as acceptor"/>
    <property type="evidence" value="ECO:0007669"/>
    <property type="project" value="InterPro"/>
</dbReference>
<proteinExistence type="inferred from homology"/>
<comment type="caution">
    <text evidence="5">The sequence shown here is derived from an EMBL/GenBank/DDBJ whole genome shotgun (WGS) entry which is preliminary data.</text>
</comment>
<dbReference type="SUPFAM" id="SSF51735">
    <property type="entry name" value="NAD(P)-binding Rossmann-fold domains"/>
    <property type="match status" value="1"/>
</dbReference>
<keyword evidence="2" id="KW-0520">NAD</keyword>
<comment type="similarity">
    <text evidence="3">Belongs to the UDP-glucose/GDP-mannose dehydrogenase family.</text>
</comment>
<dbReference type="InterPro" id="IPR001732">
    <property type="entry name" value="UDP-Glc/GDP-Man_DH_N"/>
</dbReference>
<dbReference type="PANTHER" id="PTHR43491">
    <property type="entry name" value="UDP-N-ACETYL-D-MANNOSAMINE DEHYDROGENASE"/>
    <property type="match status" value="1"/>
</dbReference>
<dbReference type="Gene3D" id="3.40.50.720">
    <property type="entry name" value="NAD(P)-binding Rossmann-like Domain"/>
    <property type="match status" value="2"/>
</dbReference>
<dbReference type="InterPro" id="IPR014027">
    <property type="entry name" value="UDP-Glc/GDP-Man_DH_C"/>
</dbReference>
<dbReference type="SUPFAM" id="SSF48179">
    <property type="entry name" value="6-phosphogluconate dehydrogenase C-terminal domain-like"/>
    <property type="match status" value="1"/>
</dbReference>
<dbReference type="PIRSF" id="PIRSF500136">
    <property type="entry name" value="UDP_ManNAc_DH"/>
    <property type="match status" value="1"/>
</dbReference>
<evidence type="ECO:0000313" key="5">
    <source>
        <dbReference type="EMBL" id="PMC08340.1"/>
    </source>
</evidence>
<dbReference type="GO" id="GO:0051287">
    <property type="term" value="F:NAD binding"/>
    <property type="evidence" value="ECO:0007669"/>
    <property type="project" value="InterPro"/>
</dbReference>
<organism evidence="5 6">
    <name type="scientific">Hoylesella timonensis</name>
    <dbReference type="NCBI Taxonomy" id="386414"/>
    <lineage>
        <taxon>Bacteria</taxon>
        <taxon>Pseudomonadati</taxon>
        <taxon>Bacteroidota</taxon>
        <taxon>Bacteroidia</taxon>
        <taxon>Bacteroidales</taxon>
        <taxon>Prevotellaceae</taxon>
        <taxon>Hoylesella</taxon>
    </lineage>
</organism>
<dbReference type="SUPFAM" id="SSF52413">
    <property type="entry name" value="UDP-glucose/GDP-mannose dehydrogenase C-terminal domain"/>
    <property type="match status" value="1"/>
</dbReference>
<evidence type="ECO:0000256" key="2">
    <source>
        <dbReference type="ARBA" id="ARBA00023027"/>
    </source>
</evidence>
<dbReference type="Pfam" id="PF00984">
    <property type="entry name" value="UDPG_MGDP_dh"/>
    <property type="match status" value="1"/>
</dbReference>
<evidence type="ECO:0000256" key="3">
    <source>
        <dbReference type="PIRNR" id="PIRNR000124"/>
    </source>
</evidence>
<dbReference type="NCBIfam" id="NF008286">
    <property type="entry name" value="PRK11064.1"/>
    <property type="match status" value="1"/>
</dbReference>
<name>A0A2N6Q3Y1_9BACT</name>
<reference evidence="5 6" key="1">
    <citation type="submission" date="2017-09" db="EMBL/GenBank/DDBJ databases">
        <title>Bacterial strain isolated from the female urinary microbiota.</title>
        <authorList>
            <person name="Thomas-White K."/>
            <person name="Kumar N."/>
            <person name="Forster S."/>
            <person name="Putonti C."/>
            <person name="Lawley T."/>
            <person name="Wolfe A.J."/>
        </authorList>
    </citation>
    <scope>NUCLEOTIDE SEQUENCE [LARGE SCALE GENOMIC DNA]</scope>
    <source>
        <strain evidence="5 6">UMB0818</strain>
    </source>
</reference>
<evidence type="ECO:0000313" key="6">
    <source>
        <dbReference type="Proteomes" id="UP000235661"/>
    </source>
</evidence>
<evidence type="ECO:0000256" key="1">
    <source>
        <dbReference type="ARBA" id="ARBA00023002"/>
    </source>
</evidence>
<dbReference type="InterPro" id="IPR014026">
    <property type="entry name" value="UDP-Glc/GDP-Man_DH_dimer"/>
</dbReference>
<dbReference type="InterPro" id="IPR008927">
    <property type="entry name" value="6-PGluconate_DH-like_C_sf"/>
</dbReference>
<dbReference type="Pfam" id="PF03720">
    <property type="entry name" value="UDPG_MGDP_dh_C"/>
    <property type="match status" value="1"/>
</dbReference>
<dbReference type="InterPro" id="IPR017476">
    <property type="entry name" value="UDP-Glc/GDP-Man"/>
</dbReference>
<dbReference type="AlphaFoldDB" id="A0A2N6Q3Y1"/>
<keyword evidence="1" id="KW-0560">Oxidoreductase</keyword>
<dbReference type="PIRSF" id="PIRSF000124">
    <property type="entry name" value="UDPglc_GDPman_dh"/>
    <property type="match status" value="1"/>
</dbReference>